<keyword evidence="6" id="KW-0238">DNA-binding</keyword>
<dbReference type="PANTHER" id="PTHR24404:SF114">
    <property type="entry name" value="KLUMPFUSS, ISOFORM B-RELATED"/>
    <property type="match status" value="1"/>
</dbReference>
<dbReference type="SUPFAM" id="SSF57667">
    <property type="entry name" value="beta-beta-alpha zinc fingers"/>
    <property type="match status" value="1"/>
</dbReference>
<keyword evidence="5" id="KW-0862">Zinc</keyword>
<feature type="compositionally biased region" description="Polar residues" evidence="9">
    <location>
        <begin position="228"/>
        <end position="243"/>
    </location>
</feature>
<evidence type="ECO:0000256" key="2">
    <source>
        <dbReference type="ARBA" id="ARBA00022723"/>
    </source>
</evidence>
<dbReference type="OMA" id="ACTMPSQ"/>
<dbReference type="Proteomes" id="UP000277928">
    <property type="component" value="Unassembled WGS sequence"/>
</dbReference>
<feature type="compositionally biased region" description="Basic residues" evidence="9">
    <location>
        <begin position="62"/>
        <end position="78"/>
    </location>
</feature>
<comment type="subcellular location">
    <subcellularLocation>
        <location evidence="1">Nucleus</location>
    </subcellularLocation>
</comment>
<dbReference type="GO" id="GO:0008270">
    <property type="term" value="F:zinc ion binding"/>
    <property type="evidence" value="ECO:0007669"/>
    <property type="project" value="UniProtKB-KW"/>
</dbReference>
<evidence type="ECO:0000313" key="11">
    <source>
        <dbReference type="EMBL" id="VDK82748.1"/>
    </source>
</evidence>
<feature type="domain" description="C2H2-type" evidence="10">
    <location>
        <begin position="43"/>
        <end position="71"/>
    </location>
</feature>
<keyword evidence="12" id="KW-1185">Reference proteome</keyword>
<dbReference type="Gene3D" id="3.30.160.60">
    <property type="entry name" value="Classic Zinc Finger"/>
    <property type="match status" value="2"/>
</dbReference>
<dbReference type="FunFam" id="3.30.160.60:FF:002780">
    <property type="entry name" value="Protein CBR-EOR-1"/>
    <property type="match status" value="1"/>
</dbReference>
<evidence type="ECO:0000256" key="8">
    <source>
        <dbReference type="PROSITE-ProRule" id="PRU00042"/>
    </source>
</evidence>
<evidence type="ECO:0000256" key="6">
    <source>
        <dbReference type="ARBA" id="ARBA00023125"/>
    </source>
</evidence>
<sequence>MLLWTLRTHLAVRAHHCKICNRSFIEKSHLVRHERIHLEDKPFKCDNCDYSSSRRDKLKEHIQKHHSNSSNGKQHRRRYRRAKQLAQLAAQAKQTQSNMENMFRPIPSSELVNDSPNNMNRSVVTNVLPQQNITEFALADISQPQNEHHESQASGHIEATHQTHPHSLMDFSSLNTTYPVNMGRPSSATMPVTTAMSVSPAMSLNFHIGAIMDSPIESLRTPVPRSPHSVSIHSDFFDSSSPAVGQDAQRPMSLPPYSGGGSSAPNNQVGTPWPW</sequence>
<accession>A0A3P6UTM5</accession>
<feature type="domain" description="C2H2-type" evidence="10">
    <location>
        <begin position="15"/>
        <end position="42"/>
    </location>
</feature>
<dbReference type="GO" id="GO:0005634">
    <property type="term" value="C:nucleus"/>
    <property type="evidence" value="ECO:0007669"/>
    <property type="project" value="UniProtKB-SubCell"/>
</dbReference>
<dbReference type="PANTHER" id="PTHR24404">
    <property type="entry name" value="ZINC FINGER PROTEIN"/>
    <property type="match status" value="1"/>
</dbReference>
<dbReference type="PROSITE" id="PS50157">
    <property type="entry name" value="ZINC_FINGER_C2H2_2"/>
    <property type="match status" value="2"/>
</dbReference>
<evidence type="ECO:0000256" key="3">
    <source>
        <dbReference type="ARBA" id="ARBA00022737"/>
    </source>
</evidence>
<evidence type="ECO:0000259" key="10">
    <source>
        <dbReference type="PROSITE" id="PS50157"/>
    </source>
</evidence>
<name>A0A3P6UTM5_LITSI</name>
<dbReference type="InterPro" id="IPR036236">
    <property type="entry name" value="Znf_C2H2_sf"/>
</dbReference>
<dbReference type="GO" id="GO:0003700">
    <property type="term" value="F:DNA-binding transcription factor activity"/>
    <property type="evidence" value="ECO:0007669"/>
    <property type="project" value="TreeGrafter"/>
</dbReference>
<keyword evidence="4 8" id="KW-0863">Zinc-finger</keyword>
<dbReference type="InterPro" id="IPR013087">
    <property type="entry name" value="Znf_C2H2_type"/>
</dbReference>
<evidence type="ECO:0000313" key="12">
    <source>
        <dbReference type="Proteomes" id="UP000277928"/>
    </source>
</evidence>
<keyword evidence="7" id="KW-0539">Nucleus</keyword>
<dbReference type="SMART" id="SM00355">
    <property type="entry name" value="ZnF_C2H2"/>
    <property type="match status" value="2"/>
</dbReference>
<evidence type="ECO:0000256" key="1">
    <source>
        <dbReference type="ARBA" id="ARBA00004123"/>
    </source>
</evidence>
<keyword evidence="3" id="KW-0677">Repeat</keyword>
<dbReference type="OrthoDB" id="9978265at2759"/>
<dbReference type="Pfam" id="PF00096">
    <property type="entry name" value="zf-C2H2"/>
    <property type="match status" value="2"/>
</dbReference>
<proteinExistence type="predicted"/>
<evidence type="ECO:0000256" key="7">
    <source>
        <dbReference type="ARBA" id="ARBA00023242"/>
    </source>
</evidence>
<reference evidence="11 12" key="1">
    <citation type="submission" date="2018-08" db="EMBL/GenBank/DDBJ databases">
        <authorList>
            <person name="Laetsch R D."/>
            <person name="Stevens L."/>
            <person name="Kumar S."/>
            <person name="Blaxter L. M."/>
        </authorList>
    </citation>
    <scope>NUCLEOTIDE SEQUENCE [LARGE SCALE GENOMIC DNA]</scope>
</reference>
<protein>
    <recommendedName>
        <fullName evidence="10">C2H2-type domain-containing protein</fullName>
    </recommendedName>
</protein>
<feature type="compositionally biased region" description="Polar residues" evidence="9">
    <location>
        <begin position="263"/>
        <end position="275"/>
    </location>
</feature>
<gene>
    <name evidence="11" type="ORF">NLS_LOCUS5893</name>
</gene>
<dbReference type="GO" id="GO:0000978">
    <property type="term" value="F:RNA polymerase II cis-regulatory region sequence-specific DNA binding"/>
    <property type="evidence" value="ECO:0007669"/>
    <property type="project" value="TreeGrafter"/>
</dbReference>
<evidence type="ECO:0000256" key="9">
    <source>
        <dbReference type="SAM" id="MobiDB-lite"/>
    </source>
</evidence>
<feature type="region of interest" description="Disordered" evidence="9">
    <location>
        <begin position="56"/>
        <end position="78"/>
    </location>
</feature>
<dbReference type="InterPro" id="IPR050589">
    <property type="entry name" value="Ikaros_C2H2-ZF"/>
</dbReference>
<dbReference type="AlphaFoldDB" id="A0A3P6UTM5"/>
<dbReference type="GO" id="GO:0006357">
    <property type="term" value="P:regulation of transcription by RNA polymerase II"/>
    <property type="evidence" value="ECO:0007669"/>
    <property type="project" value="TreeGrafter"/>
</dbReference>
<dbReference type="PROSITE" id="PS00028">
    <property type="entry name" value="ZINC_FINGER_C2H2_1"/>
    <property type="match status" value="1"/>
</dbReference>
<organism evidence="11 12">
    <name type="scientific">Litomosoides sigmodontis</name>
    <name type="common">Filarial nematode worm</name>
    <dbReference type="NCBI Taxonomy" id="42156"/>
    <lineage>
        <taxon>Eukaryota</taxon>
        <taxon>Metazoa</taxon>
        <taxon>Ecdysozoa</taxon>
        <taxon>Nematoda</taxon>
        <taxon>Chromadorea</taxon>
        <taxon>Rhabditida</taxon>
        <taxon>Spirurina</taxon>
        <taxon>Spiruromorpha</taxon>
        <taxon>Filarioidea</taxon>
        <taxon>Onchocercidae</taxon>
        <taxon>Litomosoides</taxon>
    </lineage>
</organism>
<evidence type="ECO:0000256" key="4">
    <source>
        <dbReference type="ARBA" id="ARBA00022771"/>
    </source>
</evidence>
<dbReference type="STRING" id="42156.A0A3P6UTM5"/>
<dbReference type="FunFam" id="3.30.160.60:FF:001967">
    <property type="entry name" value="Ras-responsive element-binding protein"/>
    <property type="match status" value="1"/>
</dbReference>
<dbReference type="EMBL" id="UYRX01000475">
    <property type="protein sequence ID" value="VDK82748.1"/>
    <property type="molecule type" value="Genomic_DNA"/>
</dbReference>
<evidence type="ECO:0000256" key="5">
    <source>
        <dbReference type="ARBA" id="ARBA00022833"/>
    </source>
</evidence>
<feature type="region of interest" description="Disordered" evidence="9">
    <location>
        <begin position="222"/>
        <end position="275"/>
    </location>
</feature>
<keyword evidence="2" id="KW-0479">Metal-binding</keyword>